<keyword evidence="2" id="KW-1185">Reference proteome</keyword>
<gene>
    <name evidence="1" type="ORF">OKIOD_LOCUS2670</name>
</gene>
<evidence type="ECO:0000313" key="1">
    <source>
        <dbReference type="EMBL" id="CAG5086110.1"/>
    </source>
</evidence>
<sequence>MHDKFRIELSNPELDSHLLYEFVCIDCASPDNKNKTIKETAIYRCPANGCESKLTEELFLTNACCTEATKKHILDNILARKESAKREFDDALEVARAKKRKYDDFVAAEKKCIESFKKPVNLELNDDAIDQRMICCVCRERYNDVTRERGNLKLPPVRKNERAPFRALSS</sequence>
<dbReference type="Proteomes" id="UP001158576">
    <property type="component" value="Chromosome PAR"/>
</dbReference>
<reference evidence="1 2" key="1">
    <citation type="submission" date="2021-04" db="EMBL/GenBank/DDBJ databases">
        <authorList>
            <person name="Bliznina A."/>
        </authorList>
    </citation>
    <scope>NUCLEOTIDE SEQUENCE [LARGE SCALE GENOMIC DNA]</scope>
</reference>
<protein>
    <submittedName>
        <fullName evidence="1">Oidioi.mRNA.OKI2018_I69.PAR.g11112.t1.cds</fullName>
    </submittedName>
</protein>
<name>A0ABN7RUF4_OIKDI</name>
<organism evidence="1 2">
    <name type="scientific">Oikopleura dioica</name>
    <name type="common">Tunicate</name>
    <dbReference type="NCBI Taxonomy" id="34765"/>
    <lineage>
        <taxon>Eukaryota</taxon>
        <taxon>Metazoa</taxon>
        <taxon>Chordata</taxon>
        <taxon>Tunicata</taxon>
        <taxon>Appendicularia</taxon>
        <taxon>Copelata</taxon>
        <taxon>Oikopleuridae</taxon>
        <taxon>Oikopleura</taxon>
    </lineage>
</organism>
<accession>A0ABN7RUF4</accession>
<dbReference type="EMBL" id="OU015568">
    <property type="protein sequence ID" value="CAG5086110.1"/>
    <property type="molecule type" value="Genomic_DNA"/>
</dbReference>
<proteinExistence type="predicted"/>
<evidence type="ECO:0000313" key="2">
    <source>
        <dbReference type="Proteomes" id="UP001158576"/>
    </source>
</evidence>